<evidence type="ECO:0000313" key="3">
    <source>
        <dbReference type="Proteomes" id="UP000050360"/>
    </source>
</evidence>
<organism evidence="2 3">
    <name type="scientific">Candidatus Methanoperedens nitratireducens</name>
    <dbReference type="NCBI Taxonomy" id="1392998"/>
    <lineage>
        <taxon>Archaea</taxon>
        <taxon>Methanobacteriati</taxon>
        <taxon>Methanobacteriota</taxon>
        <taxon>Stenosarchaea group</taxon>
        <taxon>Methanomicrobia</taxon>
        <taxon>Methanosarcinales</taxon>
        <taxon>ANME-2 cluster</taxon>
        <taxon>Candidatus Methanoperedentaceae</taxon>
        <taxon>Candidatus Methanoperedens</taxon>
    </lineage>
</organism>
<feature type="compositionally biased region" description="Basic and acidic residues" evidence="1">
    <location>
        <begin position="1"/>
        <end position="24"/>
    </location>
</feature>
<accession>A0A0N8KR33</accession>
<sequence length="193" mass="21194">MKSNNRDGDRIPFRVESPRGDDKLGTNTATGEIISDFEACKQGVPFQPDIPKDQIQKAVETQLNNDKWVCIEKKDGSTELLTKNDIPKEPDGILQQFGNTDTTPKAQVTAPKAEPPNEAVKPADELKDAAKEAGEQPKGDDWKDVFNVVHQSGSKPATTNHTCTEKPNKPKEEWESKFEKINSATATHKGKGG</sequence>
<reference evidence="2 3" key="1">
    <citation type="submission" date="2015-09" db="EMBL/GenBank/DDBJ databases">
        <title>A metagenomics-based metabolic model of nitrate-dependent anaerobic oxidation of methane by Methanoperedens-like archaea.</title>
        <authorList>
            <person name="Arshad A."/>
            <person name="Speth D.R."/>
            <person name="De Graaf R.M."/>
            <person name="Op Den Camp H.J."/>
            <person name="Jetten M.S."/>
            <person name="Welte C.U."/>
        </authorList>
    </citation>
    <scope>NUCLEOTIDE SEQUENCE [LARGE SCALE GENOMIC DNA]</scope>
</reference>
<feature type="compositionally biased region" description="Basic and acidic residues" evidence="1">
    <location>
        <begin position="163"/>
        <end position="180"/>
    </location>
</feature>
<feature type="region of interest" description="Disordered" evidence="1">
    <location>
        <begin position="1"/>
        <end position="28"/>
    </location>
</feature>
<name>A0A0N8KR33_9EURY</name>
<feature type="region of interest" description="Disordered" evidence="1">
    <location>
        <begin position="81"/>
        <end position="193"/>
    </location>
</feature>
<feature type="compositionally biased region" description="Polar residues" evidence="1">
    <location>
        <begin position="149"/>
        <end position="162"/>
    </location>
</feature>
<dbReference type="Proteomes" id="UP000050360">
    <property type="component" value="Unassembled WGS sequence"/>
</dbReference>
<proteinExistence type="predicted"/>
<evidence type="ECO:0000313" key="2">
    <source>
        <dbReference type="EMBL" id="KPQ43818.1"/>
    </source>
</evidence>
<dbReference type="AlphaFoldDB" id="A0A0N8KR33"/>
<gene>
    <name evidence="2" type="ORF">MPEBLZ_01599</name>
</gene>
<feature type="compositionally biased region" description="Basic and acidic residues" evidence="1">
    <location>
        <begin position="121"/>
        <end position="144"/>
    </location>
</feature>
<feature type="compositionally biased region" description="Polar residues" evidence="1">
    <location>
        <begin position="96"/>
        <end position="106"/>
    </location>
</feature>
<evidence type="ECO:0000256" key="1">
    <source>
        <dbReference type="SAM" id="MobiDB-lite"/>
    </source>
</evidence>
<protein>
    <submittedName>
        <fullName evidence="2">Uncharacterized protein</fullName>
    </submittedName>
</protein>
<dbReference type="EMBL" id="LKCM01000125">
    <property type="protein sequence ID" value="KPQ43818.1"/>
    <property type="molecule type" value="Genomic_DNA"/>
</dbReference>
<comment type="caution">
    <text evidence="2">The sequence shown here is derived from an EMBL/GenBank/DDBJ whole genome shotgun (WGS) entry which is preliminary data.</text>
</comment>